<evidence type="ECO:0000256" key="1">
    <source>
        <dbReference type="SAM" id="MobiDB-lite"/>
    </source>
</evidence>
<organism evidence="2 3">
    <name type="scientific">Zizania palustris</name>
    <name type="common">Northern wild rice</name>
    <dbReference type="NCBI Taxonomy" id="103762"/>
    <lineage>
        <taxon>Eukaryota</taxon>
        <taxon>Viridiplantae</taxon>
        <taxon>Streptophyta</taxon>
        <taxon>Embryophyta</taxon>
        <taxon>Tracheophyta</taxon>
        <taxon>Spermatophyta</taxon>
        <taxon>Magnoliopsida</taxon>
        <taxon>Liliopsida</taxon>
        <taxon>Poales</taxon>
        <taxon>Poaceae</taxon>
        <taxon>BOP clade</taxon>
        <taxon>Oryzoideae</taxon>
        <taxon>Oryzeae</taxon>
        <taxon>Zizaniinae</taxon>
        <taxon>Zizania</taxon>
    </lineage>
</organism>
<accession>A0A8J6C1A0</accession>
<gene>
    <name evidence="2" type="ORF">GUJ93_ZPchr0013g36152</name>
</gene>
<evidence type="ECO:0000313" key="3">
    <source>
        <dbReference type="Proteomes" id="UP000729402"/>
    </source>
</evidence>
<dbReference type="Proteomes" id="UP000729402">
    <property type="component" value="Unassembled WGS sequence"/>
</dbReference>
<evidence type="ECO:0000313" key="2">
    <source>
        <dbReference type="EMBL" id="KAG8098860.1"/>
    </source>
</evidence>
<keyword evidence="3" id="KW-1185">Reference proteome</keyword>
<feature type="region of interest" description="Disordered" evidence="1">
    <location>
        <begin position="70"/>
        <end position="93"/>
    </location>
</feature>
<dbReference type="AlphaFoldDB" id="A0A8J6C1A0"/>
<comment type="caution">
    <text evidence="2">The sequence shown here is derived from an EMBL/GenBank/DDBJ whole genome shotgun (WGS) entry which is preliminary data.</text>
</comment>
<reference evidence="2" key="1">
    <citation type="journal article" date="2021" name="bioRxiv">
        <title>Whole Genome Assembly and Annotation of Northern Wild Rice, Zizania palustris L., Supports a Whole Genome Duplication in the Zizania Genus.</title>
        <authorList>
            <person name="Haas M."/>
            <person name="Kono T."/>
            <person name="Macchietto M."/>
            <person name="Millas R."/>
            <person name="McGilp L."/>
            <person name="Shao M."/>
            <person name="Duquette J."/>
            <person name="Hirsch C.N."/>
            <person name="Kimball J."/>
        </authorList>
    </citation>
    <scope>NUCLEOTIDE SEQUENCE</scope>
    <source>
        <tissue evidence="2">Fresh leaf tissue</tissue>
    </source>
</reference>
<reference evidence="2" key="2">
    <citation type="submission" date="2021-02" db="EMBL/GenBank/DDBJ databases">
        <authorList>
            <person name="Kimball J.A."/>
            <person name="Haas M.W."/>
            <person name="Macchietto M."/>
            <person name="Kono T."/>
            <person name="Duquette J."/>
            <person name="Shao M."/>
        </authorList>
    </citation>
    <scope>NUCLEOTIDE SEQUENCE</scope>
    <source>
        <tissue evidence="2">Fresh leaf tissue</tissue>
    </source>
</reference>
<dbReference type="EMBL" id="JAAALK010000079">
    <property type="protein sequence ID" value="KAG8098860.1"/>
    <property type="molecule type" value="Genomic_DNA"/>
</dbReference>
<sequence length="138" mass="14862">MLKSKQPQRRPTAWVPSPHWRPSTSVILPCAPPVLPAGRPTDHCAHHMSGSTQHTTAKLLAIVVGLFHRNRKPKRSPRMAPSVGSSGGQDKEAHAVLVGAGPEAEDGGGERHVLVGAAVVWTDWGMTFWWGAAVVWTD</sequence>
<proteinExistence type="predicted"/>
<protein>
    <submittedName>
        <fullName evidence="2">Uncharacterized protein</fullName>
    </submittedName>
</protein>
<name>A0A8J6C1A0_ZIZPA</name>